<gene>
    <name evidence="1" type="ORF">B0A77_14005</name>
</gene>
<dbReference type="Proteomes" id="UP000220828">
    <property type="component" value="Unassembled WGS sequence"/>
</dbReference>
<organism evidence="1 2">
    <name type="scientific">Flavobacterium branchiophilum</name>
    <dbReference type="NCBI Taxonomy" id="55197"/>
    <lineage>
        <taxon>Bacteria</taxon>
        <taxon>Pseudomonadati</taxon>
        <taxon>Bacteroidota</taxon>
        <taxon>Flavobacteriia</taxon>
        <taxon>Flavobacteriales</taxon>
        <taxon>Flavobacteriaceae</taxon>
        <taxon>Flavobacterium</taxon>
    </lineage>
</organism>
<sequence>MQLIYKKATRIKIIVKQTYKNNYRSFEVGIMKLEVRNEKQEIRSGRTKKKKFEKNFGEVGTAYWGLPA</sequence>
<reference evidence="1 2" key="1">
    <citation type="submission" date="2017-09" db="EMBL/GenBank/DDBJ databases">
        <title>Whole genomes of Flavobacteriaceae.</title>
        <authorList>
            <person name="Stine C."/>
            <person name="Li C."/>
            <person name="Tadesse D."/>
        </authorList>
    </citation>
    <scope>NUCLEOTIDE SEQUENCE [LARGE SCALE GENOMIC DNA]</scope>
    <source>
        <strain evidence="1 2">ATCC 35036</strain>
    </source>
</reference>
<proteinExistence type="predicted"/>
<dbReference type="EMBL" id="PCMW01000110">
    <property type="protein sequence ID" value="PDS22186.1"/>
    <property type="molecule type" value="Genomic_DNA"/>
</dbReference>
<protein>
    <submittedName>
        <fullName evidence="1">Uncharacterized protein</fullName>
    </submittedName>
</protein>
<dbReference type="AlphaFoldDB" id="A0A2H3K8P5"/>
<name>A0A2H3K8P5_9FLAO</name>
<evidence type="ECO:0000313" key="2">
    <source>
        <dbReference type="Proteomes" id="UP000220828"/>
    </source>
</evidence>
<dbReference type="RefSeq" id="WP_097554843.1">
    <property type="nucleotide sequence ID" value="NZ_PCMW01000110.1"/>
</dbReference>
<accession>A0A2H3K8P5</accession>
<comment type="caution">
    <text evidence="1">The sequence shown here is derived from an EMBL/GenBank/DDBJ whole genome shotgun (WGS) entry which is preliminary data.</text>
</comment>
<evidence type="ECO:0000313" key="1">
    <source>
        <dbReference type="EMBL" id="PDS22186.1"/>
    </source>
</evidence>